<evidence type="ECO:0000256" key="1">
    <source>
        <dbReference type="SAM" id="Phobius"/>
    </source>
</evidence>
<feature type="domain" description="KAP NTPase" evidence="2">
    <location>
        <begin position="358"/>
        <end position="716"/>
    </location>
</feature>
<reference evidence="3 4" key="1">
    <citation type="journal article" date="2021" name="Sci. Rep.">
        <title>The genome of the diatom Chaetoceros tenuissimus carries an ancient integrated fragment of an extant virus.</title>
        <authorList>
            <person name="Hongo Y."/>
            <person name="Kimura K."/>
            <person name="Takaki Y."/>
            <person name="Yoshida Y."/>
            <person name="Baba S."/>
            <person name="Kobayashi G."/>
            <person name="Nagasaki K."/>
            <person name="Hano T."/>
            <person name="Tomaru Y."/>
        </authorList>
    </citation>
    <scope>NUCLEOTIDE SEQUENCE [LARGE SCALE GENOMIC DNA]</scope>
    <source>
        <strain evidence="3 4">NIES-3715</strain>
    </source>
</reference>
<dbReference type="Gene3D" id="3.80.10.10">
    <property type="entry name" value="Ribonuclease Inhibitor"/>
    <property type="match status" value="1"/>
</dbReference>
<dbReference type="PANTHER" id="PTHR22674:SF6">
    <property type="entry name" value="NTPASE KAP FAMILY P-LOOP DOMAIN-CONTAINING PROTEIN 1"/>
    <property type="match status" value="1"/>
</dbReference>
<dbReference type="InterPro" id="IPR052754">
    <property type="entry name" value="NTPase_KAP_P-loop"/>
</dbReference>
<keyword evidence="1" id="KW-0472">Membrane</keyword>
<evidence type="ECO:0000259" key="2">
    <source>
        <dbReference type="Pfam" id="PF07693"/>
    </source>
</evidence>
<evidence type="ECO:0000313" key="4">
    <source>
        <dbReference type="Proteomes" id="UP001054902"/>
    </source>
</evidence>
<proteinExistence type="predicted"/>
<dbReference type="Pfam" id="PF07693">
    <property type="entry name" value="KAP_NTPase"/>
    <property type="match status" value="1"/>
</dbReference>
<feature type="transmembrane region" description="Helical" evidence="1">
    <location>
        <begin position="494"/>
        <end position="517"/>
    </location>
</feature>
<accession>A0AAD3D559</accession>
<dbReference type="EMBL" id="BLLK01000057">
    <property type="protein sequence ID" value="GFH56940.1"/>
    <property type="molecule type" value="Genomic_DNA"/>
</dbReference>
<dbReference type="Pfam" id="PF13306">
    <property type="entry name" value="LRR_5"/>
    <property type="match status" value="1"/>
</dbReference>
<dbReference type="SUPFAM" id="SSF52058">
    <property type="entry name" value="L domain-like"/>
    <property type="match status" value="1"/>
</dbReference>
<protein>
    <recommendedName>
        <fullName evidence="2">KAP NTPase domain-containing protein</fullName>
    </recommendedName>
</protein>
<dbReference type="InterPro" id="IPR026906">
    <property type="entry name" value="LRR_5"/>
</dbReference>
<sequence length="1365" mass="156920">MRLLRKLTNKEWKEISEKYKDGGVHMYKGKKTLFYNGEKLLKGVYHNRNFLVYNNKERKAWEVIIVLPGVEVIPTYTFFGCKNVKTVFMADSVKRIEKSAFWVCSKLAFVKLSRDLEYIGDSAFWCCKSLTSIFIPPSCREIDNWAFAHCKKLIIIHASQHTQLGEYIIADTALIKKSPIEVDEKGDYNKNNLRVNAWIKSRHDEFPLHTICSSEDPTLSQEFTANDWAQEDDCNLTPLHCLFFNPMISLEEKLKAIQKHRSILVGDDQENLGSSILFDIASSPYLPKDIFDELLDKFRDLISCTNSEGRSLLDVCSKFGDGYGNTIRQKNRMKVCFNSQITGLNDDPKKTPDRLGYQVFADGITYVVQQAEKSDAYFCVGLFGPWGCGKSKLWTLIKEKLQLSEVQQNKGSSTERIFEKQKTKYIFAEFNAWTYNGTDNLWASFMENIWSAIESEFTSNEIRLHRASIALSNEDENDDWDTKQKKRKKALQEFYIWSIISFILAVAGTSIGIWLLVSKAIFDFKNNRSHKWIGGIISLTISPIPFWNKVFIFKRDVLPYLRRNSKEIFQAALLGGQHSRRDFSQDMGYMGEIKKEAEYLFDYLRERNSPSRRVRMCLFVDDLDRCNSQTVVSVLEAVFLLLSESPITCYLAIDTRLVVASIDEHYTVHDRAGINGYDFLEKIVQLPFCIPDLSDSKKVKFMEHLFLSAYLQPTKICDAISLLQQEGTYLQAEILDAPPTHMNSEKEAFQYLVEQFVTNLEKKKFFMTDTQKVYFTNCGASILLDSDGSKKESFLFMVASFLQHIQELERSISGEIVSLQPTKICDTISLLQQEGTYLQAETLEAPPDSMNSERAFQYLVEQFVTNLEKSKVFMTETQKVYFANCDVTALLGSDGSKKESFLVNIASYLQQIQEIKTTPVLLGEIPSVTEELVKSPVVKEITTPEPESKQDVQEEEIDEDDIDVFEDVEEVGPNDDNTSELSKDMINIAPFASMVTPKERKWFKDFAPFVVGKARSITRVVNIYNLARYVAEHLLQNYTNDDSFKRKMIKVILLAEFWPYRTAFLMQVAEDLVQIQQIRSIHSKEDDIHLDEDHGSLYDALCLLFDQFANYSHDEMIDHIMEMSLSTLYNKIVQRLLCSPKNQTDTKKMLSRDCDPQMFVRLLSDVCTEGKLKDRLKVKDFVVPSNLEHSSSCLRFLTLNMSRHMLEFTSKCLNDLVVFVDSQGLGSSVKTLRFDYKSNHYQSEAVGLIESHSNRRNGNSILIEVKNEQGITCHIYELSTKKEKIQTIGSIFSGSTEIENIVKVNGNAMKWRAIENLQFSKLQRMCGETKEHYIFQFLSDPLISNGFQKIVHTFESQTDQLYGDS</sequence>
<name>A0AAD3D559_9STRA</name>
<evidence type="ECO:0000313" key="3">
    <source>
        <dbReference type="EMBL" id="GFH56940.1"/>
    </source>
</evidence>
<dbReference type="PANTHER" id="PTHR22674">
    <property type="entry name" value="NTPASE, KAP FAMILY P-LOOP DOMAIN-CONTAINING 1"/>
    <property type="match status" value="1"/>
</dbReference>
<dbReference type="Proteomes" id="UP001054902">
    <property type="component" value="Unassembled WGS sequence"/>
</dbReference>
<comment type="caution">
    <text evidence="3">The sequence shown here is derived from an EMBL/GenBank/DDBJ whole genome shotgun (WGS) entry which is preliminary data.</text>
</comment>
<keyword evidence="1" id="KW-1133">Transmembrane helix</keyword>
<organism evidence="3 4">
    <name type="scientific">Chaetoceros tenuissimus</name>
    <dbReference type="NCBI Taxonomy" id="426638"/>
    <lineage>
        <taxon>Eukaryota</taxon>
        <taxon>Sar</taxon>
        <taxon>Stramenopiles</taxon>
        <taxon>Ochrophyta</taxon>
        <taxon>Bacillariophyta</taxon>
        <taxon>Coscinodiscophyceae</taxon>
        <taxon>Chaetocerotophycidae</taxon>
        <taxon>Chaetocerotales</taxon>
        <taxon>Chaetocerotaceae</taxon>
        <taxon>Chaetoceros</taxon>
    </lineage>
</organism>
<keyword evidence="1" id="KW-0812">Transmembrane</keyword>
<keyword evidence="4" id="KW-1185">Reference proteome</keyword>
<dbReference type="InterPro" id="IPR011646">
    <property type="entry name" value="KAP_P-loop"/>
</dbReference>
<dbReference type="InterPro" id="IPR032675">
    <property type="entry name" value="LRR_dom_sf"/>
</dbReference>
<gene>
    <name evidence="3" type="ORF">CTEN210_13416</name>
</gene>